<dbReference type="PROSITE" id="PS51987">
    <property type="entry name" value="GS_CATALYTIC"/>
    <property type="match status" value="1"/>
</dbReference>
<dbReference type="EMBL" id="JAUSVX010000008">
    <property type="protein sequence ID" value="MDQ0471113.1"/>
    <property type="molecule type" value="Genomic_DNA"/>
</dbReference>
<dbReference type="Gene3D" id="3.10.20.70">
    <property type="entry name" value="Glutamine synthetase, N-terminal domain"/>
    <property type="match status" value="1"/>
</dbReference>
<keyword evidence="2 7" id="KW-0436">Ligase</keyword>
<dbReference type="InterPro" id="IPR036651">
    <property type="entry name" value="Gln_synt_N_sf"/>
</dbReference>
<evidence type="ECO:0000259" key="6">
    <source>
        <dbReference type="PROSITE" id="PS51987"/>
    </source>
</evidence>
<name>A0ABU0JA28_9HYPH</name>
<reference evidence="7 8" key="1">
    <citation type="submission" date="2023-07" db="EMBL/GenBank/DDBJ databases">
        <title>Genomic Encyclopedia of Type Strains, Phase IV (KMG-IV): sequencing the most valuable type-strain genomes for metagenomic binning, comparative biology and taxonomic classification.</title>
        <authorList>
            <person name="Goeker M."/>
        </authorList>
    </citation>
    <scope>NUCLEOTIDE SEQUENCE [LARGE SCALE GENOMIC DNA]</scope>
    <source>
        <strain evidence="7 8">DSM 19619</strain>
    </source>
</reference>
<dbReference type="InterPro" id="IPR027303">
    <property type="entry name" value="Gln_synth_gly_rich_site"/>
</dbReference>
<dbReference type="PANTHER" id="PTHR43785:SF12">
    <property type="entry name" value="TYPE-1 GLUTAMINE SYNTHETASE 2"/>
    <property type="match status" value="1"/>
</dbReference>
<evidence type="ECO:0000256" key="2">
    <source>
        <dbReference type="ARBA" id="ARBA00022598"/>
    </source>
</evidence>
<dbReference type="PANTHER" id="PTHR43785">
    <property type="entry name" value="GAMMA-GLUTAMYLPUTRESCINE SYNTHETASE"/>
    <property type="match status" value="1"/>
</dbReference>
<dbReference type="InterPro" id="IPR014746">
    <property type="entry name" value="Gln_synth/guanido_kin_cat_dom"/>
</dbReference>
<gene>
    <name evidence="7" type="ORF">QO011_004136</name>
</gene>
<dbReference type="RefSeq" id="WP_307275749.1">
    <property type="nucleotide sequence ID" value="NZ_JAUSVX010000008.1"/>
</dbReference>
<evidence type="ECO:0000256" key="1">
    <source>
        <dbReference type="ARBA" id="ARBA00001946"/>
    </source>
</evidence>
<proteinExistence type="inferred from homology"/>
<comment type="cofactor">
    <cofactor evidence="1">
        <name>Mg(2+)</name>
        <dbReference type="ChEBI" id="CHEBI:18420"/>
    </cofactor>
</comment>
<keyword evidence="8" id="KW-1185">Reference proteome</keyword>
<evidence type="ECO:0000313" key="7">
    <source>
        <dbReference type="EMBL" id="MDQ0471113.1"/>
    </source>
</evidence>
<accession>A0ABU0JA28</accession>
<dbReference type="SUPFAM" id="SSF54368">
    <property type="entry name" value="Glutamine synthetase, N-terminal domain"/>
    <property type="match status" value="1"/>
</dbReference>
<comment type="similarity">
    <text evidence="4 5">Belongs to the glutamine synthetase family.</text>
</comment>
<evidence type="ECO:0000256" key="4">
    <source>
        <dbReference type="PROSITE-ProRule" id="PRU01331"/>
    </source>
</evidence>
<dbReference type="EC" id="6.3.1.2" evidence="7"/>
<dbReference type="GO" id="GO:0004356">
    <property type="term" value="F:glutamine synthetase activity"/>
    <property type="evidence" value="ECO:0007669"/>
    <property type="project" value="UniProtKB-EC"/>
</dbReference>
<dbReference type="Pfam" id="PF00120">
    <property type="entry name" value="Gln-synt_C"/>
    <property type="match status" value="1"/>
</dbReference>
<evidence type="ECO:0000256" key="5">
    <source>
        <dbReference type="RuleBase" id="RU000384"/>
    </source>
</evidence>
<sequence>MPADTAPDRHPEVAAFLAAHPGIRFVEAFTPDLTGFGFGKRLPIAEIDALYRSGMGFSAAPYVLDGRHLGYGSGGVGWDDGDPDARGRPIPGSLKPMPWAAQPTAQVMLDLAMSATGEPLWTDPRQILKGVLGKLAADGFHPVVACEFEFFLIDGARAADGRIRPPVIKRTGRPLGYPTNLAVSTLEEVADWSAALDDAARAQGVPMGAVIAEMGVGQFEVNLHHQADALRAGDQAVLLKRLIRGVSRAMGWDATFMPKPYAEDAGSGLHVHVSLADAHGDNVFADLAAGEARLRAAVAGLQRTLPEALGFFAPNRNAFRRFGGLFAPVNRKWGEDNRTVAFRVPTDKGAGRRIEHRVAGADANPYLVLAAILAGMHHGIRAGLEPDAPVVGKHAGHKKDESLPGDVYEAARRLAAARTLKDYMPKRYLETYAHLLHGLHEEFLDELSVREYEFFL</sequence>
<evidence type="ECO:0000313" key="8">
    <source>
        <dbReference type="Proteomes" id="UP001242480"/>
    </source>
</evidence>
<dbReference type="SMART" id="SM01230">
    <property type="entry name" value="Gln-synt_C"/>
    <property type="match status" value="1"/>
</dbReference>
<feature type="domain" description="GS catalytic" evidence="6">
    <location>
        <begin position="124"/>
        <end position="456"/>
    </location>
</feature>
<dbReference type="InterPro" id="IPR008146">
    <property type="entry name" value="Gln_synth_cat_dom"/>
</dbReference>
<organism evidence="7 8">
    <name type="scientific">Labrys wisconsinensis</name>
    <dbReference type="NCBI Taxonomy" id="425677"/>
    <lineage>
        <taxon>Bacteria</taxon>
        <taxon>Pseudomonadati</taxon>
        <taxon>Pseudomonadota</taxon>
        <taxon>Alphaproteobacteria</taxon>
        <taxon>Hyphomicrobiales</taxon>
        <taxon>Xanthobacteraceae</taxon>
        <taxon>Labrys</taxon>
    </lineage>
</organism>
<dbReference type="PROSITE" id="PS00181">
    <property type="entry name" value="GLNA_ATP"/>
    <property type="match status" value="1"/>
</dbReference>
<dbReference type="SUPFAM" id="SSF55931">
    <property type="entry name" value="Glutamine synthetase/guanido kinase"/>
    <property type="match status" value="1"/>
</dbReference>
<dbReference type="Gene3D" id="3.30.590.10">
    <property type="entry name" value="Glutamine synthetase/guanido kinase, catalytic domain"/>
    <property type="match status" value="1"/>
</dbReference>
<evidence type="ECO:0000256" key="3">
    <source>
        <dbReference type="ARBA" id="ARBA00022842"/>
    </source>
</evidence>
<protein>
    <submittedName>
        <fullName evidence="7">Glutamine synthetase</fullName>
        <ecNumber evidence="7">6.3.1.2</ecNumber>
    </submittedName>
</protein>
<keyword evidence="3" id="KW-0460">Magnesium</keyword>
<comment type="caution">
    <text evidence="7">The sequence shown here is derived from an EMBL/GenBank/DDBJ whole genome shotgun (WGS) entry which is preliminary data.</text>
</comment>
<dbReference type="Proteomes" id="UP001242480">
    <property type="component" value="Unassembled WGS sequence"/>
</dbReference>